<name>A0A347TNQ3_9BACT</name>
<evidence type="ECO:0008006" key="6">
    <source>
        <dbReference type="Google" id="ProtNLM"/>
    </source>
</evidence>
<gene>
    <name evidence="2" type="ORF">AMRN_2530</name>
    <name evidence="3" type="ORF">CPH92_05320</name>
</gene>
<dbReference type="EMBL" id="CP032101">
    <property type="protein sequence ID" value="AXX88231.1"/>
    <property type="molecule type" value="Genomic_DNA"/>
</dbReference>
<evidence type="ECO:0000256" key="1">
    <source>
        <dbReference type="SAM" id="Coils"/>
    </source>
</evidence>
<dbReference type="RefSeq" id="WP_099310708.1">
    <property type="nucleotide sequence ID" value="NZ_CP032101.1"/>
</dbReference>
<reference evidence="3" key="2">
    <citation type="submission" date="2017-09" db="EMBL/GenBank/DDBJ databases">
        <authorList>
            <person name="Perez-Cataluna A."/>
            <person name="Figueras M.J."/>
            <person name="Salas-Masso N."/>
        </authorList>
    </citation>
    <scope>NUCLEOTIDE SEQUENCE</scope>
    <source>
        <strain evidence="3">CECT 7727</strain>
    </source>
</reference>
<keyword evidence="1" id="KW-0175">Coiled coil</keyword>
<dbReference type="EMBL" id="NXAO01000020">
    <property type="protein sequence ID" value="PHO15762.1"/>
    <property type="molecule type" value="Genomic_DNA"/>
</dbReference>
<protein>
    <recommendedName>
        <fullName evidence="6">Flagellar FliJ protein</fullName>
    </recommendedName>
</protein>
<dbReference type="Proteomes" id="UP000224740">
    <property type="component" value="Unassembled WGS sequence"/>
</dbReference>
<evidence type="ECO:0000313" key="3">
    <source>
        <dbReference type="EMBL" id="PHO15762.1"/>
    </source>
</evidence>
<keyword evidence="4" id="KW-1185">Reference proteome</keyword>
<evidence type="ECO:0000313" key="2">
    <source>
        <dbReference type="EMBL" id="AXX88231.1"/>
    </source>
</evidence>
<dbReference type="KEGG" id="amar:AMRN_2530"/>
<feature type="coiled-coil region" evidence="1">
    <location>
        <begin position="76"/>
        <end position="110"/>
    </location>
</feature>
<reference evidence="2 5" key="3">
    <citation type="submission" date="2018-08" db="EMBL/GenBank/DDBJ databases">
        <title>Complete genome of the Arcobacter marinus type strain JCM 15502.</title>
        <authorList>
            <person name="Miller W.G."/>
            <person name="Yee E."/>
            <person name="Huynh S."/>
            <person name="Parker C.T."/>
        </authorList>
    </citation>
    <scope>NUCLEOTIDE SEQUENCE [LARGE SCALE GENOMIC DNA]</scope>
    <source>
        <strain evidence="2 5">JCM 15502</strain>
    </source>
</reference>
<dbReference type="AlphaFoldDB" id="A0A347TNQ3"/>
<proteinExistence type="predicted"/>
<reference evidence="4" key="1">
    <citation type="submission" date="2017-09" db="EMBL/GenBank/DDBJ databases">
        <title>Arcobacter canalis sp. nov., a new species isolated from a water canal contaminated with urban sewage.</title>
        <authorList>
            <person name="Perez-Cataluna A."/>
            <person name="Salas-Masso N."/>
            <person name="Figueras M.J."/>
        </authorList>
    </citation>
    <scope>NUCLEOTIDE SEQUENCE [LARGE SCALE GENOMIC DNA]</scope>
    <source>
        <strain evidence="4">CECT 7727</strain>
    </source>
</reference>
<evidence type="ECO:0000313" key="4">
    <source>
        <dbReference type="Proteomes" id="UP000224740"/>
    </source>
</evidence>
<dbReference type="Proteomes" id="UP000264693">
    <property type="component" value="Chromosome"/>
</dbReference>
<accession>A0A347TNQ3</accession>
<sequence>MIEKLYDLKKTQIDRKLVEKGRLMQEIAAIEAELTITQTKINTTGVQPHGAISDFAILQMHKNSMKKHMFNLEIRRKNLDRKHQLVVDELIELQKESEQFNYILQEEKKEKIRLALKAEEEASSEYMQSKYIRLKG</sequence>
<organism evidence="2 5">
    <name type="scientific">Malaciobacter marinus</name>
    <dbReference type="NCBI Taxonomy" id="505249"/>
    <lineage>
        <taxon>Bacteria</taxon>
        <taxon>Pseudomonadati</taxon>
        <taxon>Campylobacterota</taxon>
        <taxon>Epsilonproteobacteria</taxon>
        <taxon>Campylobacterales</taxon>
        <taxon>Arcobacteraceae</taxon>
        <taxon>Malaciobacter</taxon>
    </lineage>
</organism>
<evidence type="ECO:0000313" key="5">
    <source>
        <dbReference type="Proteomes" id="UP000264693"/>
    </source>
</evidence>